<evidence type="ECO:0000313" key="4">
    <source>
        <dbReference type="RefSeq" id="XP_026274633.1"/>
    </source>
</evidence>
<dbReference type="PRINTS" id="PR00081">
    <property type="entry name" value="GDHRDH"/>
</dbReference>
<dbReference type="Gene3D" id="3.40.50.720">
    <property type="entry name" value="NAD(P)-binding Rossmann-like Domain"/>
    <property type="match status" value="1"/>
</dbReference>
<dbReference type="GO" id="GO:0016491">
    <property type="term" value="F:oxidoreductase activity"/>
    <property type="evidence" value="ECO:0007669"/>
    <property type="project" value="UniProtKB-KW"/>
</dbReference>
<keyword evidence="3" id="KW-1185">Reference proteome</keyword>
<dbReference type="Pfam" id="PF00106">
    <property type="entry name" value="adh_short"/>
    <property type="match status" value="1"/>
</dbReference>
<dbReference type="KEGG" id="foc:113203911"/>
<reference evidence="4" key="1">
    <citation type="submission" date="2025-08" db="UniProtKB">
        <authorList>
            <consortium name="RefSeq"/>
        </authorList>
    </citation>
    <scope>IDENTIFICATION</scope>
    <source>
        <tissue evidence="4">Whole organism</tissue>
    </source>
</reference>
<dbReference type="PRINTS" id="PR00080">
    <property type="entry name" value="SDRFAMILY"/>
</dbReference>
<sequence length="335" mass="36590">MVWLFGASCRSNARLDGKRAVVTGANTGIGKETALDLAARGCRVVLAVRDTAKGERAAADIRKKLSSKRRANLAVGEVTVEHLDLASLKSVRACALRLLNSEEPAIHILINNAGVMACPKAYTEDGHDLQFGVNHLGHFLLTTLLLPRLRASAGTTADGEPDPARVVNVSSVAYSFSRIDFEDLRFEHGYRPLLAYSRSKLANMLFTRELANRLKEHSTPGVTSYCVHPGVVATELFEHFDTFIIPGTKFFLDNVGRFFIKTPRQGAQTSLYCAVSRTAAHQSGLYYVDCSVSTPFAIGRDDEAAKRLWDVSCELVGLRGYDPLGTEDPPTSLFT</sequence>
<keyword evidence="1" id="KW-0560">Oxidoreductase</keyword>
<gene>
    <name evidence="4" type="primary">LOC113203911</name>
</gene>
<dbReference type="PANTHER" id="PTHR43157:SF73">
    <property type="entry name" value="WW DOMAIN-CONTAINING OXIDOREDUCTASE-LIKE PROTEIN"/>
    <property type="match status" value="1"/>
</dbReference>
<dbReference type="InterPro" id="IPR002347">
    <property type="entry name" value="SDR_fam"/>
</dbReference>
<evidence type="ECO:0000256" key="1">
    <source>
        <dbReference type="ARBA" id="ARBA00023002"/>
    </source>
</evidence>
<dbReference type="GeneID" id="113203911"/>
<proteinExistence type="inferred from homology"/>
<dbReference type="RefSeq" id="XP_026274633.1">
    <property type="nucleotide sequence ID" value="XM_026418848.2"/>
</dbReference>
<evidence type="ECO:0000313" key="3">
    <source>
        <dbReference type="Proteomes" id="UP000504606"/>
    </source>
</evidence>
<protein>
    <submittedName>
        <fullName evidence="4">Retinol dehydrogenase 12-like isoform X1</fullName>
    </submittedName>
</protein>
<dbReference type="AlphaFoldDB" id="A0A6J1S1Y6"/>
<evidence type="ECO:0000256" key="2">
    <source>
        <dbReference type="RuleBase" id="RU000363"/>
    </source>
</evidence>
<dbReference type="InterPro" id="IPR036291">
    <property type="entry name" value="NAD(P)-bd_dom_sf"/>
</dbReference>
<organism evidence="3 4">
    <name type="scientific">Frankliniella occidentalis</name>
    <name type="common">Western flower thrips</name>
    <name type="synonym">Euthrips occidentalis</name>
    <dbReference type="NCBI Taxonomy" id="133901"/>
    <lineage>
        <taxon>Eukaryota</taxon>
        <taxon>Metazoa</taxon>
        <taxon>Ecdysozoa</taxon>
        <taxon>Arthropoda</taxon>
        <taxon>Hexapoda</taxon>
        <taxon>Insecta</taxon>
        <taxon>Pterygota</taxon>
        <taxon>Neoptera</taxon>
        <taxon>Paraneoptera</taxon>
        <taxon>Thysanoptera</taxon>
        <taxon>Terebrantia</taxon>
        <taxon>Thripoidea</taxon>
        <taxon>Thripidae</taxon>
        <taxon>Frankliniella</taxon>
    </lineage>
</organism>
<dbReference type="PANTHER" id="PTHR43157">
    <property type="entry name" value="PHOSPHATIDYLINOSITOL-GLYCAN BIOSYNTHESIS CLASS F PROTEIN-RELATED"/>
    <property type="match status" value="1"/>
</dbReference>
<dbReference type="Proteomes" id="UP000504606">
    <property type="component" value="Unplaced"/>
</dbReference>
<dbReference type="SUPFAM" id="SSF51735">
    <property type="entry name" value="NAD(P)-binding Rossmann-fold domains"/>
    <property type="match status" value="1"/>
</dbReference>
<accession>A0A6J1S1Y6</accession>
<comment type="similarity">
    <text evidence="2">Belongs to the short-chain dehydrogenases/reductases (SDR) family.</text>
</comment>
<name>A0A6J1S1Y6_FRAOC</name>
<dbReference type="OrthoDB" id="191139at2759"/>